<evidence type="ECO:0000256" key="1">
    <source>
        <dbReference type="SAM" id="MobiDB-lite"/>
    </source>
</evidence>
<dbReference type="Proteomes" id="UP000799753">
    <property type="component" value="Unassembled WGS sequence"/>
</dbReference>
<proteinExistence type="predicted"/>
<sequence length="207" mass="22964">MMFSGLAFRPKPLLGKRGPSPSPPRNGVGHLPKKPKVYTVPKAQKRSAVKSRAVKAILQNWKLDDVKMILPANIMPRVLWESAPDSHAMLDEVDREPMSPYHWSKRLLANLRKLSARDADVAACQSRLGAIVARRQELWGCDGGHEIEGVRELLPRDVVELLNVLVPPSSGMHSRPDGWVAGENDKPEEDGDMAGNDDEDEEVPQMV</sequence>
<dbReference type="AlphaFoldDB" id="A0A6A6S8R3"/>
<keyword evidence="3" id="KW-1185">Reference proteome</keyword>
<evidence type="ECO:0000313" key="3">
    <source>
        <dbReference type="Proteomes" id="UP000799753"/>
    </source>
</evidence>
<gene>
    <name evidence="2" type="ORF">P280DRAFT_268976</name>
</gene>
<reference evidence="2" key="1">
    <citation type="journal article" date="2020" name="Stud. Mycol.">
        <title>101 Dothideomycetes genomes: a test case for predicting lifestyles and emergence of pathogens.</title>
        <authorList>
            <person name="Haridas S."/>
            <person name="Albert R."/>
            <person name="Binder M."/>
            <person name="Bloem J."/>
            <person name="Labutti K."/>
            <person name="Salamov A."/>
            <person name="Andreopoulos B."/>
            <person name="Baker S."/>
            <person name="Barry K."/>
            <person name="Bills G."/>
            <person name="Bluhm B."/>
            <person name="Cannon C."/>
            <person name="Castanera R."/>
            <person name="Culley D."/>
            <person name="Daum C."/>
            <person name="Ezra D."/>
            <person name="Gonzalez J."/>
            <person name="Henrissat B."/>
            <person name="Kuo A."/>
            <person name="Liang C."/>
            <person name="Lipzen A."/>
            <person name="Lutzoni F."/>
            <person name="Magnuson J."/>
            <person name="Mondo S."/>
            <person name="Nolan M."/>
            <person name="Ohm R."/>
            <person name="Pangilinan J."/>
            <person name="Park H.-J."/>
            <person name="Ramirez L."/>
            <person name="Alfaro M."/>
            <person name="Sun H."/>
            <person name="Tritt A."/>
            <person name="Yoshinaga Y."/>
            <person name="Zwiers L.-H."/>
            <person name="Turgeon B."/>
            <person name="Goodwin S."/>
            <person name="Spatafora J."/>
            <person name="Crous P."/>
            <person name="Grigoriev I."/>
        </authorList>
    </citation>
    <scope>NUCLEOTIDE SEQUENCE</scope>
    <source>
        <strain evidence="2">CBS 473.64</strain>
    </source>
</reference>
<evidence type="ECO:0000313" key="2">
    <source>
        <dbReference type="EMBL" id="KAF2642584.1"/>
    </source>
</evidence>
<organism evidence="2 3">
    <name type="scientific">Massarina eburnea CBS 473.64</name>
    <dbReference type="NCBI Taxonomy" id="1395130"/>
    <lineage>
        <taxon>Eukaryota</taxon>
        <taxon>Fungi</taxon>
        <taxon>Dikarya</taxon>
        <taxon>Ascomycota</taxon>
        <taxon>Pezizomycotina</taxon>
        <taxon>Dothideomycetes</taxon>
        <taxon>Pleosporomycetidae</taxon>
        <taxon>Pleosporales</taxon>
        <taxon>Massarineae</taxon>
        <taxon>Massarinaceae</taxon>
        <taxon>Massarina</taxon>
    </lineage>
</organism>
<feature type="region of interest" description="Disordered" evidence="1">
    <location>
        <begin position="1"/>
        <end position="35"/>
    </location>
</feature>
<feature type="compositionally biased region" description="Acidic residues" evidence="1">
    <location>
        <begin position="186"/>
        <end position="207"/>
    </location>
</feature>
<dbReference type="EMBL" id="MU006781">
    <property type="protein sequence ID" value="KAF2642584.1"/>
    <property type="molecule type" value="Genomic_DNA"/>
</dbReference>
<feature type="region of interest" description="Disordered" evidence="1">
    <location>
        <begin position="170"/>
        <end position="207"/>
    </location>
</feature>
<accession>A0A6A6S8R3</accession>
<name>A0A6A6S8R3_9PLEO</name>
<protein>
    <submittedName>
        <fullName evidence="2">Uncharacterized protein</fullName>
    </submittedName>
</protein>